<evidence type="ECO:0000256" key="1">
    <source>
        <dbReference type="ARBA" id="ARBA00022884"/>
    </source>
</evidence>
<dbReference type="AlphaFoldDB" id="A0A6B8RNZ9"/>
<dbReference type="Pfam" id="PF01479">
    <property type="entry name" value="S4"/>
    <property type="match status" value="1"/>
</dbReference>
<dbReference type="RefSeq" id="WP_155702197.1">
    <property type="nucleotide sequence ID" value="NZ_CP034235.1"/>
</dbReference>
<dbReference type="CDD" id="cd00165">
    <property type="entry name" value="S4"/>
    <property type="match status" value="1"/>
</dbReference>
<evidence type="ECO:0000313" key="5">
    <source>
        <dbReference type="EMBL" id="QGQ97096.1"/>
    </source>
</evidence>
<dbReference type="OrthoDB" id="9784736at2"/>
<dbReference type="InterPro" id="IPR002877">
    <property type="entry name" value="RNA_MeTrfase_FtsJ_dom"/>
</dbReference>
<dbReference type="InterPro" id="IPR002942">
    <property type="entry name" value="S4_RNA-bd"/>
</dbReference>
<dbReference type="PANTHER" id="PTHR32319">
    <property type="entry name" value="BACTERIAL HEMOLYSIN-LIKE PROTEIN"/>
    <property type="match status" value="1"/>
</dbReference>
<name>A0A6B8RNZ9_9BACL</name>
<organism evidence="5 6">
    <name type="scientific">Paenibacillus psychroresistens</name>
    <dbReference type="NCBI Taxonomy" id="1778678"/>
    <lineage>
        <taxon>Bacteria</taxon>
        <taxon>Bacillati</taxon>
        <taxon>Bacillota</taxon>
        <taxon>Bacilli</taxon>
        <taxon>Bacillales</taxon>
        <taxon>Paenibacillaceae</taxon>
        <taxon>Paenibacillus</taxon>
    </lineage>
</organism>
<dbReference type="PIRSF" id="PIRSF005578">
    <property type="entry name" value="TlyA"/>
    <property type="match status" value="1"/>
</dbReference>
<dbReference type="InterPro" id="IPR036986">
    <property type="entry name" value="S4_RNA-bd_sf"/>
</dbReference>
<proteinExistence type="inferred from homology"/>
<keyword evidence="1 3" id="KW-0694">RNA-binding</keyword>
<evidence type="ECO:0000256" key="2">
    <source>
        <dbReference type="ARBA" id="ARBA00029460"/>
    </source>
</evidence>
<dbReference type="EMBL" id="CP034235">
    <property type="protein sequence ID" value="QGQ97096.1"/>
    <property type="molecule type" value="Genomic_DNA"/>
</dbReference>
<dbReference type="InterPro" id="IPR004538">
    <property type="entry name" value="Hemolysin_A/TlyA"/>
</dbReference>
<dbReference type="KEGG" id="ppsc:EHS13_20490"/>
<protein>
    <submittedName>
        <fullName evidence="5">TlyA family RNA methyltransferase</fullName>
    </submittedName>
</protein>
<accession>A0A6B8RNZ9</accession>
<dbReference type="SUPFAM" id="SSF53335">
    <property type="entry name" value="S-adenosyl-L-methionine-dependent methyltransferases"/>
    <property type="match status" value="1"/>
</dbReference>
<dbReference type="Pfam" id="PF01728">
    <property type="entry name" value="FtsJ"/>
    <property type="match status" value="1"/>
</dbReference>
<dbReference type="InterPro" id="IPR029063">
    <property type="entry name" value="SAM-dependent_MTases_sf"/>
</dbReference>
<dbReference type="GO" id="GO:0003723">
    <property type="term" value="F:RNA binding"/>
    <property type="evidence" value="ECO:0007669"/>
    <property type="project" value="UniProtKB-KW"/>
</dbReference>
<keyword evidence="6" id="KW-1185">Reference proteome</keyword>
<evidence type="ECO:0000313" key="6">
    <source>
        <dbReference type="Proteomes" id="UP000426246"/>
    </source>
</evidence>
<dbReference type="SMART" id="SM00363">
    <property type="entry name" value="S4"/>
    <property type="match status" value="1"/>
</dbReference>
<dbReference type="GO" id="GO:0008168">
    <property type="term" value="F:methyltransferase activity"/>
    <property type="evidence" value="ECO:0007669"/>
    <property type="project" value="UniProtKB-KW"/>
</dbReference>
<feature type="domain" description="RNA-binding S4" evidence="4">
    <location>
        <begin position="6"/>
        <end position="71"/>
    </location>
</feature>
<dbReference type="Gene3D" id="3.40.50.150">
    <property type="entry name" value="Vaccinia Virus protein VP39"/>
    <property type="match status" value="1"/>
</dbReference>
<keyword evidence="5" id="KW-0489">Methyltransferase</keyword>
<keyword evidence="5" id="KW-0808">Transferase</keyword>
<comment type="similarity">
    <text evidence="2">Belongs to the TlyA family.</text>
</comment>
<dbReference type="PROSITE" id="PS50889">
    <property type="entry name" value="S4"/>
    <property type="match status" value="1"/>
</dbReference>
<reference evidence="6" key="1">
    <citation type="submission" date="2018-11" db="EMBL/GenBank/DDBJ databases">
        <title>Complete genome sequence of Paenibacillus sp. ML311-T8.</title>
        <authorList>
            <person name="Nam Y.-D."/>
            <person name="Kang J."/>
            <person name="Chung W.-H."/>
            <person name="Park Y.S."/>
        </authorList>
    </citation>
    <scope>NUCLEOTIDE SEQUENCE [LARGE SCALE GENOMIC DNA]</scope>
    <source>
        <strain evidence="6">ML311-T8</strain>
    </source>
</reference>
<dbReference type="NCBIfam" id="TIGR00478">
    <property type="entry name" value="tly"/>
    <property type="match status" value="1"/>
</dbReference>
<dbReference type="Gene3D" id="3.10.290.10">
    <property type="entry name" value="RNA-binding S4 domain"/>
    <property type="match status" value="1"/>
</dbReference>
<evidence type="ECO:0000256" key="3">
    <source>
        <dbReference type="PROSITE-ProRule" id="PRU00182"/>
    </source>
</evidence>
<dbReference type="GO" id="GO:0032259">
    <property type="term" value="P:methylation"/>
    <property type="evidence" value="ECO:0007669"/>
    <property type="project" value="UniProtKB-KW"/>
</dbReference>
<dbReference type="SUPFAM" id="SSF55174">
    <property type="entry name" value="Alpha-L RNA-binding motif"/>
    <property type="match status" value="1"/>
</dbReference>
<gene>
    <name evidence="5" type="ORF">EHS13_20490</name>
</gene>
<dbReference type="Proteomes" id="UP000426246">
    <property type="component" value="Chromosome"/>
</dbReference>
<dbReference type="InterPro" id="IPR047048">
    <property type="entry name" value="TlyA"/>
</dbReference>
<dbReference type="PANTHER" id="PTHR32319:SF0">
    <property type="entry name" value="BACTERIAL HEMOLYSIN-LIKE PROTEIN"/>
    <property type="match status" value="1"/>
</dbReference>
<sequence length="290" mass="31994">MSSTKERIDILLVEQGFFESREKAKASLMAGLVFADEERIEKPGTKLSREVKITVKGAIHPYVSRGGLKLEKALRFFAISVQDVIMLDIGASTGGFTDCALQNGAAHVIAIDVGYNQLDWSLRSDSRVHVMERTNFRYLQPTDLPEGNEANFATIDVSFISLRLMLPPLKHLLASGSKIIALIKPQFEAGRDKVGKSGVVRDSAVHREVLNTVLEFAAKQGFQLKGLTFSPITGGEGNIEFLAYWTLDKSVEGLDDEAESVIPTLEPHWHKKIDDTVLEATSTFKVASKF</sequence>
<evidence type="ECO:0000259" key="4">
    <source>
        <dbReference type="SMART" id="SM00363"/>
    </source>
</evidence>